<evidence type="ECO:0000313" key="1">
    <source>
        <dbReference type="EMBL" id="RMZ96679.1"/>
    </source>
</evidence>
<organism evidence="1 2">
    <name type="scientific">Brachionus plicatilis</name>
    <name type="common">Marine rotifer</name>
    <name type="synonym">Brachionus muelleri</name>
    <dbReference type="NCBI Taxonomy" id="10195"/>
    <lineage>
        <taxon>Eukaryota</taxon>
        <taxon>Metazoa</taxon>
        <taxon>Spiralia</taxon>
        <taxon>Gnathifera</taxon>
        <taxon>Rotifera</taxon>
        <taxon>Eurotatoria</taxon>
        <taxon>Monogononta</taxon>
        <taxon>Pseudotrocha</taxon>
        <taxon>Ploima</taxon>
        <taxon>Brachionidae</taxon>
        <taxon>Brachionus</taxon>
    </lineage>
</organism>
<dbReference type="AlphaFoldDB" id="A0A3M7PCH4"/>
<gene>
    <name evidence="1" type="ORF">BpHYR1_042668</name>
</gene>
<comment type="caution">
    <text evidence="1">The sequence shown here is derived from an EMBL/GenBank/DDBJ whole genome shotgun (WGS) entry which is preliminary data.</text>
</comment>
<accession>A0A3M7PCH4</accession>
<evidence type="ECO:0000313" key="2">
    <source>
        <dbReference type="Proteomes" id="UP000276133"/>
    </source>
</evidence>
<proteinExistence type="predicted"/>
<protein>
    <submittedName>
        <fullName evidence="1">Uncharacterized protein</fullName>
    </submittedName>
</protein>
<reference evidence="1 2" key="1">
    <citation type="journal article" date="2018" name="Sci. Rep.">
        <title>Genomic signatures of local adaptation to the degree of environmental predictability in rotifers.</title>
        <authorList>
            <person name="Franch-Gras L."/>
            <person name="Hahn C."/>
            <person name="Garcia-Roger E.M."/>
            <person name="Carmona M.J."/>
            <person name="Serra M."/>
            <person name="Gomez A."/>
        </authorList>
    </citation>
    <scope>NUCLEOTIDE SEQUENCE [LARGE SCALE GENOMIC DNA]</scope>
    <source>
        <strain evidence="1">HYR1</strain>
    </source>
</reference>
<name>A0A3M7PCH4_BRAPC</name>
<dbReference type="Proteomes" id="UP000276133">
    <property type="component" value="Unassembled WGS sequence"/>
</dbReference>
<dbReference type="EMBL" id="REGN01011979">
    <property type="protein sequence ID" value="RMZ96679.1"/>
    <property type="molecule type" value="Genomic_DNA"/>
</dbReference>
<sequence length="118" mass="13610">MKNFTKLSQSIEKVSNRNENIAKAVDFNHEIFRKIYSVLLTNSQIVSPKIADLVAFKREKKDKFSTSFEHSLYLVIQVKGTMVTARNYYRKITRNIKFLRLVIVGNVDNAVQQASTNP</sequence>
<dbReference type="OrthoDB" id="5989563at2759"/>
<keyword evidence="2" id="KW-1185">Reference proteome</keyword>